<name>A0A9X4XHU6_9FIRM</name>
<feature type="transmembrane region" description="Helical" evidence="1">
    <location>
        <begin position="48"/>
        <end position="68"/>
    </location>
</feature>
<gene>
    <name evidence="2" type="ORF">GMA92_16105</name>
</gene>
<keyword evidence="1" id="KW-0812">Transmembrane</keyword>
<evidence type="ECO:0000313" key="3">
    <source>
        <dbReference type="Proteomes" id="UP000487649"/>
    </source>
</evidence>
<keyword evidence="1" id="KW-0472">Membrane</keyword>
<proteinExistence type="predicted"/>
<evidence type="ECO:0000256" key="1">
    <source>
        <dbReference type="SAM" id="Phobius"/>
    </source>
</evidence>
<evidence type="ECO:0000313" key="2">
    <source>
        <dbReference type="EMBL" id="MTK22910.1"/>
    </source>
</evidence>
<keyword evidence="1" id="KW-1133">Transmembrane helix</keyword>
<feature type="transmembrane region" description="Helical" evidence="1">
    <location>
        <begin position="7"/>
        <end position="28"/>
    </location>
</feature>
<comment type="caution">
    <text evidence="2">The sequence shown here is derived from an EMBL/GenBank/DDBJ whole genome shotgun (WGS) entry which is preliminary data.</text>
</comment>
<sequence>MDKKMIGIFFCLMALFSLGIKYISMAIISNSYGTAGYNFFNENIYTAFPFLTFLFIFFLSIGFITFFIKK</sequence>
<dbReference type="AlphaFoldDB" id="A0A9X4XHU6"/>
<dbReference type="RefSeq" id="WP_155223199.1">
    <property type="nucleotide sequence ID" value="NZ_JAQMJE010000054.1"/>
</dbReference>
<reference evidence="2 3" key="1">
    <citation type="journal article" date="2019" name="Nat. Med.">
        <title>A library of human gut bacterial isolates paired with longitudinal multiomics data enables mechanistic microbiome research.</title>
        <authorList>
            <person name="Poyet M."/>
            <person name="Groussin M."/>
            <person name="Gibbons S.M."/>
            <person name="Avila-Pacheco J."/>
            <person name="Jiang X."/>
            <person name="Kearney S.M."/>
            <person name="Perrotta A.R."/>
            <person name="Berdy B."/>
            <person name="Zhao S."/>
            <person name="Lieberman T.D."/>
            <person name="Swanson P.K."/>
            <person name="Smith M."/>
            <person name="Roesemann S."/>
            <person name="Alexander J.E."/>
            <person name="Rich S.A."/>
            <person name="Livny J."/>
            <person name="Vlamakis H."/>
            <person name="Clish C."/>
            <person name="Bullock K."/>
            <person name="Deik A."/>
            <person name="Scott J."/>
            <person name="Pierce K.A."/>
            <person name="Xavier R.J."/>
            <person name="Alm E.J."/>
        </authorList>
    </citation>
    <scope>NUCLEOTIDE SEQUENCE [LARGE SCALE GENOMIC DNA]</scope>
    <source>
        <strain evidence="2 3">BIOML-A198</strain>
    </source>
</reference>
<dbReference type="EMBL" id="WMQE01000086">
    <property type="protein sequence ID" value="MTK22910.1"/>
    <property type="molecule type" value="Genomic_DNA"/>
</dbReference>
<accession>A0A9X4XHU6</accession>
<protein>
    <submittedName>
        <fullName evidence="2">Uncharacterized protein</fullName>
    </submittedName>
</protein>
<organism evidence="2 3">
    <name type="scientific">Turicibacter sanguinis</name>
    <dbReference type="NCBI Taxonomy" id="154288"/>
    <lineage>
        <taxon>Bacteria</taxon>
        <taxon>Bacillati</taxon>
        <taxon>Bacillota</taxon>
        <taxon>Erysipelotrichia</taxon>
        <taxon>Erysipelotrichales</taxon>
        <taxon>Turicibacteraceae</taxon>
        <taxon>Turicibacter</taxon>
    </lineage>
</organism>
<dbReference type="Proteomes" id="UP000487649">
    <property type="component" value="Unassembled WGS sequence"/>
</dbReference>